<dbReference type="Gene3D" id="3.40.50.1460">
    <property type="match status" value="1"/>
</dbReference>
<proteinExistence type="predicted"/>
<dbReference type="Proteomes" id="UP000199559">
    <property type="component" value="Unassembled WGS sequence"/>
</dbReference>
<dbReference type="Gene3D" id="2.60.40.4070">
    <property type="match status" value="1"/>
</dbReference>
<reference evidence="5" key="1">
    <citation type="submission" date="2016-10" db="EMBL/GenBank/DDBJ databases">
        <authorList>
            <person name="Varghese N."/>
            <person name="Submissions S."/>
        </authorList>
    </citation>
    <scope>NUCLEOTIDE SEQUENCE [LARGE SCALE GENOMIC DNA]</scope>
    <source>
        <strain evidence="5">DSM 28881</strain>
    </source>
</reference>
<organism evidence="4 5">
    <name type="scientific">Olleya namhaensis</name>
    <dbReference type="NCBI Taxonomy" id="1144750"/>
    <lineage>
        <taxon>Bacteria</taxon>
        <taxon>Pseudomonadati</taxon>
        <taxon>Bacteroidota</taxon>
        <taxon>Flavobacteriia</taxon>
        <taxon>Flavobacteriales</taxon>
        <taxon>Flavobacteriaceae</taxon>
    </lineage>
</organism>
<feature type="domain" description="Gingipain" evidence="3">
    <location>
        <begin position="542"/>
        <end position="921"/>
    </location>
</feature>
<sequence length="1296" mass="143353">MKKILLLLVALYCMPLFSQEKSIAITWGSSQKYTADSYSITVPTFSPAKNFSFDLSNGIQYVQQWKVNGFVNQNSLVVKDVVYAPMPINQMYDLDLKSIPDAIEVTLKNGTSRNSNYAVLTASPIVKEGNGYKKVLSFNVDYNMGSVSVNRSSASQFITNSALANGDWYKFEVAASGVHKISKNFLSQMGINANSFDPRTIKIFGNGGKMMPFANNANYPFDPTENAIKIIGEEDGVFDDQDYILFYAQGPSADVDLSYINTNVNPYADTTVYYINISAGSGKRIQNFNQPTGIPTATFNTFQEYQFHEIDEENIIYVGRRWFGERFSVENAQTFSFEFPNLDVSESIVVKAVTATTSSNPSNFVVSVNNNTLGTLSLSGINPTNGVYVTGGTLTQSTTVVSDIIDVDLVYDNQGNPSAEGYLDYVSVEATRALTFNGNQFHFKNNLSTQSTGVASYVLSNASEVQEIWDVTNIYDVTTIANTAADNTLSFNAPMGDLKTFVTVSSQDYLEPSLSQNSSVNNQNLKGTIFLNNQGVFQDIDYLMLTTRSHLSQAERLAQINRDKKNLNVKVVVLEDIYTEFSSGNPDITGVRNFVKYVYDNASIPQNKVKYLCLFGDSSFDYKGRISSNTYNFPSWHAYSSFNLSSSFISDDYYAYSDLNEGVLDIFNNANKLDIAVGRILADSPQRAKEMVDKIEVYYSKGALGSWRNNFVVVSDDVDEEWEATLQETTDEIGDEVTAFKPFINVTKIHSDAYQQQASAGGDRYPGVTEALTNAIEKGAIMVNYFGHGGEDGLADERIFQKDDAEALNNECKLNLFVTVTCEFTRFDNPLRETAGEFIYWNKDAGSIALVTTTRQIFVNVGKEFNKILKEYLFSYSTNDTFSDYEYPTVAEALRLAKNDPSFSDAQKSLAFFIGDPALTLTFAQPNIRLTKINDVPITEDTDVLQALGYAKLAGEVTDVNGNLLSSYNGIVTTTIYDKEIDRQTLANDNVTGSSGLIKLDYKTLGAIVFRGQATVTNGQFEFDFVVPKDIGIPVGTGKVSFYSTQENSLEDKTGASLETLKIGGINPDAAEDNIGPTIQLYMNDEAFVSGGITNESPLLLAKFEDENGINTASGIGHDIVALLDGDEVNPYVLNDYYLTEVDDYTKGALSFPFRNLEPGLHTLSLKAWDVYNNSATAEIQFIVFNENESLVINNVLNYPNPFVNYTEFWFSHNSSEVLDISVQIFTVSGKLVRTLNGQTALAGGKSVKSTSRDIVWDGRDDFGDKIGKGTYIYKLKVHSQSTNKSVEKIEKLVIL</sequence>
<dbReference type="GO" id="GO:0008234">
    <property type="term" value="F:cysteine-type peptidase activity"/>
    <property type="evidence" value="ECO:0007669"/>
    <property type="project" value="InterPro"/>
</dbReference>
<dbReference type="NCBIfam" id="NF033707">
    <property type="entry name" value="T9SS_sortase"/>
    <property type="match status" value="1"/>
</dbReference>
<accession>A0A1I3RXE1</accession>
<dbReference type="RefSeq" id="WP_090841572.1">
    <property type="nucleotide sequence ID" value="NZ_FORM01000008.1"/>
</dbReference>
<dbReference type="InterPro" id="IPR029031">
    <property type="entry name" value="Gingipain_N_sf"/>
</dbReference>
<evidence type="ECO:0000256" key="2">
    <source>
        <dbReference type="SAM" id="SignalP"/>
    </source>
</evidence>
<dbReference type="Gene3D" id="3.40.50.10390">
    <property type="entry name" value="Gingipain r, domain 1"/>
    <property type="match status" value="1"/>
</dbReference>
<gene>
    <name evidence="4" type="ORF">SAMN05443431_108209</name>
</gene>
<evidence type="ECO:0000259" key="3">
    <source>
        <dbReference type="Pfam" id="PF01364"/>
    </source>
</evidence>
<evidence type="ECO:0000313" key="4">
    <source>
        <dbReference type="EMBL" id="SFJ51018.1"/>
    </source>
</evidence>
<keyword evidence="1 2" id="KW-0732">Signal</keyword>
<keyword evidence="5" id="KW-1185">Reference proteome</keyword>
<dbReference type="InterPro" id="IPR029030">
    <property type="entry name" value="Caspase-like_dom_sf"/>
</dbReference>
<dbReference type="CDD" id="cd02258">
    <property type="entry name" value="Peptidase_C25_N"/>
    <property type="match status" value="1"/>
</dbReference>
<feature type="chain" id="PRO_5011784898" evidence="2">
    <location>
        <begin position="19"/>
        <end position="1296"/>
    </location>
</feature>
<dbReference type="STRING" id="1144750.SAMN05443431_108209"/>
<protein>
    <submittedName>
        <fullName evidence="4">Peptidase family C25</fullName>
    </submittedName>
</protein>
<evidence type="ECO:0000256" key="1">
    <source>
        <dbReference type="ARBA" id="ARBA00022729"/>
    </source>
</evidence>
<name>A0A1I3RXE1_9FLAO</name>
<dbReference type="InterPro" id="IPR001769">
    <property type="entry name" value="Gingipain"/>
</dbReference>
<dbReference type="Pfam" id="PF01364">
    <property type="entry name" value="Peptidase_C25"/>
    <property type="match status" value="1"/>
</dbReference>
<evidence type="ECO:0000313" key="5">
    <source>
        <dbReference type="Proteomes" id="UP000199559"/>
    </source>
</evidence>
<dbReference type="GO" id="GO:0006508">
    <property type="term" value="P:proteolysis"/>
    <property type="evidence" value="ECO:0007669"/>
    <property type="project" value="InterPro"/>
</dbReference>
<dbReference type="SUPFAM" id="SSF52129">
    <property type="entry name" value="Caspase-like"/>
    <property type="match status" value="1"/>
</dbReference>
<dbReference type="EMBL" id="FORM01000008">
    <property type="protein sequence ID" value="SFJ51018.1"/>
    <property type="molecule type" value="Genomic_DNA"/>
</dbReference>
<feature type="signal peptide" evidence="2">
    <location>
        <begin position="1"/>
        <end position="18"/>
    </location>
</feature>